<evidence type="ECO:0000256" key="1">
    <source>
        <dbReference type="ARBA" id="ARBA00001971"/>
    </source>
</evidence>
<keyword evidence="3" id="KW-0503">Monooxygenase</keyword>
<proteinExistence type="inferred from homology"/>
<organism evidence="5 6">
    <name type="scientific">Yinghuangia aomiensis</name>
    <dbReference type="NCBI Taxonomy" id="676205"/>
    <lineage>
        <taxon>Bacteria</taxon>
        <taxon>Bacillati</taxon>
        <taxon>Actinomycetota</taxon>
        <taxon>Actinomycetes</taxon>
        <taxon>Kitasatosporales</taxon>
        <taxon>Streptomycetaceae</taxon>
        <taxon>Yinghuangia</taxon>
    </lineage>
</organism>
<dbReference type="InterPro" id="IPR017972">
    <property type="entry name" value="Cyt_P450_CS"/>
</dbReference>
<evidence type="ECO:0000256" key="2">
    <source>
        <dbReference type="ARBA" id="ARBA00010617"/>
    </source>
</evidence>
<evidence type="ECO:0000313" key="5">
    <source>
        <dbReference type="EMBL" id="GAA4968233.1"/>
    </source>
</evidence>
<accession>A0ABP9HD92</accession>
<dbReference type="EMBL" id="BAABHS010000012">
    <property type="protein sequence ID" value="GAA4968233.1"/>
    <property type="molecule type" value="Genomic_DNA"/>
</dbReference>
<keyword evidence="3" id="KW-0349">Heme</keyword>
<dbReference type="InterPro" id="IPR001128">
    <property type="entry name" value="Cyt_P450"/>
</dbReference>
<dbReference type="Gene3D" id="3.30.530.20">
    <property type="match status" value="1"/>
</dbReference>
<dbReference type="InterPro" id="IPR019587">
    <property type="entry name" value="Polyketide_cyclase/dehydratase"/>
</dbReference>
<dbReference type="PANTHER" id="PTHR24305">
    <property type="entry name" value="CYTOCHROME P450"/>
    <property type="match status" value="1"/>
</dbReference>
<dbReference type="Pfam" id="PF10604">
    <property type="entry name" value="Polyketide_cyc2"/>
    <property type="match status" value="1"/>
</dbReference>
<dbReference type="Proteomes" id="UP001500466">
    <property type="component" value="Unassembled WGS sequence"/>
</dbReference>
<evidence type="ECO:0000313" key="6">
    <source>
        <dbReference type="Proteomes" id="UP001500466"/>
    </source>
</evidence>
<comment type="caution">
    <text evidence="5">The sequence shown here is derived from an EMBL/GenBank/DDBJ whole genome shotgun (WGS) entry which is preliminary data.</text>
</comment>
<dbReference type="InterPro" id="IPR036396">
    <property type="entry name" value="Cyt_P450_sf"/>
</dbReference>
<feature type="region of interest" description="Disordered" evidence="4">
    <location>
        <begin position="449"/>
        <end position="471"/>
    </location>
</feature>
<dbReference type="PROSITE" id="PS00086">
    <property type="entry name" value="CYTOCHROME_P450"/>
    <property type="match status" value="1"/>
</dbReference>
<keyword evidence="6" id="KW-1185">Reference proteome</keyword>
<evidence type="ECO:0008006" key="7">
    <source>
        <dbReference type="Google" id="ProtNLM"/>
    </source>
</evidence>
<dbReference type="InterPro" id="IPR050121">
    <property type="entry name" value="Cytochrome_P450_monoxygenase"/>
</dbReference>
<evidence type="ECO:0000256" key="4">
    <source>
        <dbReference type="SAM" id="MobiDB-lite"/>
    </source>
</evidence>
<sequence>MVSAPPPPGPRLPAWLQTAVFLAAPAPALRAARRRFGPVFHTRFLGFPPEAFVVDPELAQLVYAVDAAGTGRAGEVRRGFLEGLVGADSLLSLDGEPWWRHRRLLSPPLHGKAIAGYGDEIAAIAAASIAEWPHGRPFALRDRMQDITLDVVLRLVFGIRDNERLARLRVAIPNLIEVGGAIALLMLPPAARVWTERAPLNRMGFLPTTRFQRARADVDAILYDEIARRRAHPEPGATDVLSRLLEARDEDGNPLTDTELRDELVTMLSAGHETTATALAWTFERLVRTPRVLAELRAELAAGESEAYLEAVVKEALRSRPVVYEAPRLLDAPLRLGEHEIPAGWFVAPHINLIHQDPNVFPDPAEFRPERFLGPDAARAQKAWMPFGGGRRYCVGAQFAVLEMKVIIREVLARVDPTAPDPAPEKQMLRHVTLVPAKLARVVAHPRDDAGQANGQHDEGRTESVGTGNVGTKRRDVTVGLEIEAAPDEVWAVLSDVTRMGEWSPECTGGRWIGRLREPVAGARFVGTNRRGPAVWSTRCTITEARPARALAWRVDAGLPIARWSFTLTPTDKGTYLEHSWRDQRVGPLGAAARLLTEAALRTGPRAEHNERTMRATLEALKLHLEG</sequence>
<dbReference type="SUPFAM" id="SSF55961">
    <property type="entry name" value="Bet v1-like"/>
    <property type="match status" value="1"/>
</dbReference>
<dbReference type="PRINTS" id="PR00385">
    <property type="entry name" value="P450"/>
</dbReference>
<keyword evidence="3" id="KW-0560">Oxidoreductase</keyword>
<comment type="cofactor">
    <cofactor evidence="1">
        <name>heme</name>
        <dbReference type="ChEBI" id="CHEBI:30413"/>
    </cofactor>
</comment>
<keyword evidence="3" id="KW-0408">Iron</keyword>
<dbReference type="RefSeq" id="WP_345676597.1">
    <property type="nucleotide sequence ID" value="NZ_BAABHS010000012.1"/>
</dbReference>
<dbReference type="InterPro" id="IPR023393">
    <property type="entry name" value="START-like_dom_sf"/>
</dbReference>
<dbReference type="CDD" id="cd11053">
    <property type="entry name" value="CYP110-like"/>
    <property type="match status" value="1"/>
</dbReference>
<gene>
    <name evidence="5" type="ORF">GCM10023205_36650</name>
</gene>
<protein>
    <recommendedName>
        <fullName evidence="7">Cytochrome P450</fullName>
    </recommendedName>
</protein>
<feature type="compositionally biased region" description="Basic and acidic residues" evidence="4">
    <location>
        <begin position="449"/>
        <end position="462"/>
    </location>
</feature>
<dbReference type="PRINTS" id="PR00463">
    <property type="entry name" value="EP450I"/>
</dbReference>
<dbReference type="Pfam" id="PF00067">
    <property type="entry name" value="p450"/>
    <property type="match status" value="1"/>
</dbReference>
<dbReference type="PANTHER" id="PTHR24305:SF166">
    <property type="entry name" value="CYTOCHROME P450 12A4, MITOCHONDRIAL-RELATED"/>
    <property type="match status" value="1"/>
</dbReference>
<dbReference type="CDD" id="cd07812">
    <property type="entry name" value="SRPBCC"/>
    <property type="match status" value="1"/>
</dbReference>
<dbReference type="InterPro" id="IPR002401">
    <property type="entry name" value="Cyt_P450_E_grp-I"/>
</dbReference>
<name>A0ABP9HD92_9ACTN</name>
<evidence type="ECO:0000256" key="3">
    <source>
        <dbReference type="RuleBase" id="RU000461"/>
    </source>
</evidence>
<reference evidence="6" key="1">
    <citation type="journal article" date="2019" name="Int. J. Syst. Evol. Microbiol.">
        <title>The Global Catalogue of Microorganisms (GCM) 10K type strain sequencing project: providing services to taxonomists for standard genome sequencing and annotation.</title>
        <authorList>
            <consortium name="The Broad Institute Genomics Platform"/>
            <consortium name="The Broad Institute Genome Sequencing Center for Infectious Disease"/>
            <person name="Wu L."/>
            <person name="Ma J."/>
        </authorList>
    </citation>
    <scope>NUCLEOTIDE SEQUENCE [LARGE SCALE GENOMIC DNA]</scope>
    <source>
        <strain evidence="6">JCM 17986</strain>
    </source>
</reference>
<comment type="similarity">
    <text evidence="2 3">Belongs to the cytochrome P450 family.</text>
</comment>
<dbReference type="Gene3D" id="1.10.630.10">
    <property type="entry name" value="Cytochrome P450"/>
    <property type="match status" value="1"/>
</dbReference>
<keyword evidence="3" id="KW-0479">Metal-binding</keyword>
<dbReference type="SUPFAM" id="SSF48264">
    <property type="entry name" value="Cytochrome P450"/>
    <property type="match status" value="1"/>
</dbReference>